<proteinExistence type="inferred from homology"/>
<feature type="domain" description="Glucose-methanol-choline oxidoreductase N-terminal" evidence="3">
    <location>
        <begin position="742"/>
        <end position="765"/>
    </location>
</feature>
<evidence type="ECO:0000313" key="6">
    <source>
        <dbReference type="Proteomes" id="UP000078541"/>
    </source>
</evidence>
<dbReference type="Gene3D" id="3.30.560.10">
    <property type="entry name" value="Glucose Oxidase, domain 3"/>
    <property type="match status" value="2"/>
</dbReference>
<dbReference type="InterPro" id="IPR000172">
    <property type="entry name" value="GMC_OxRdtase_N"/>
</dbReference>
<dbReference type="PANTHER" id="PTHR11552:SF158">
    <property type="entry name" value="GH23626P-RELATED"/>
    <property type="match status" value="1"/>
</dbReference>
<name>A0A195ERK2_9HYME</name>
<sequence>MNILKLIKGVTDFFIQSRRYLAEQVPDTTPQSGDTFDFIVIGAGTAGATIAARLSKIPQIEVLLIEDGTHESLYMDIPFISALLQKTKINRSYQTKPSNKYCLGMEGNNCICPTAKVIGGSSVLNFMIATRGNAKDYDRWAEMGNEGWAYKDVLKYFKKLETMDIPELKSDIAYHGTNGPVHITQPEFRTGVVKAFIQASKEMGYPIVDYNGEEEIGFSYVQTTIMNGTRMSSNRAYLNPARDRNNLHVTLESTATKLLIDSSTKRVIGVEFVKHNQTTRVFANKEVIVCAGAIRSAQLLMLSGIGPMKHLIELGINVVQDAPVGENFMDHIAFYGLTWTINTSTSLLPSEQLNPFNPYITDFLLKRTGPLTLPGGAEAIGFVNTKHPKKRNGLPDIELLFAGATFKEDYIFPDMLRLKKSMRQEWSKYIGTYGWCLAPILMKPKSRGRITLLANDVNVKPEITLNYFNDPNDMETMIAGLRTALSIGQTKAMQALNSQLLNITYTECDDYEYDSNAYWECVLRIMTSTVFHFSGTCKMGAKGDPTAVVDPKLKVIGIQGLRVADAYASTMFTYQLLYLNTPNKITSLFRGFILSTVISLLQSHEQPPPNWYHRLYGNNMNVLKLINTINLVSNKTLNFLEQSQHFRSQEVSDMTPQYNETFDFIVIGAGTAGATIAARLSEIPEVKILLIEAGFHESFFMDIPMIAPILSLDSNINWKYKTRPSNKYCLGMKDNSCTYPAGKVIGGSSVLNYMIATRGNAEDYNRWAEMGNEGWAYKDVLKYFKKLETMDIPELKSDIDYHDYNGKNQIGFSYPQYTIMNGTRMSSNRAYLHPIRDRKNLHTTLESTVTKVLIDSSINRSVGVEFTKKDQTIRVFASKEVILCAGAIKSPQLLMLSGIGPAKHLTELGIDVIRNAPVGKNLMDHAAFYGLTWTSNASMNSQFFELFNFMNPHVTDRLIPLTSRPGGIGFINTKQSEKRNVPDIELVFASGPLVEDLILARLLNYKDPLRQEWKYSDGHDWFLGPILLKPKSRGQIMLLANDINVKPDIVPNYFDNPDDVKTMIAGIRTALSIGRTKAMQAFDSKLSNITYIECNDYEYDSDAYWECTSKIVTSTLFHYAGTCKMGAKEDPTAVVDPKLKVIGIQGLRVADASIMPEIISGHLSIPVYMIAEKAADMIKEEWGYLKK</sequence>
<protein>
    <submittedName>
        <fullName evidence="5">Glucose dehydrogenase [acceptor]</fullName>
    </submittedName>
</protein>
<evidence type="ECO:0000256" key="1">
    <source>
        <dbReference type="ARBA" id="ARBA00010790"/>
    </source>
</evidence>
<keyword evidence="2" id="KW-0274">FAD</keyword>
<dbReference type="SUPFAM" id="SSF51905">
    <property type="entry name" value="FAD/NAD(P)-binding domain"/>
    <property type="match status" value="2"/>
</dbReference>
<dbReference type="PROSITE" id="PS00624">
    <property type="entry name" value="GMC_OXRED_2"/>
    <property type="match status" value="1"/>
</dbReference>
<gene>
    <name evidence="5" type="ORF">ALC56_14665</name>
</gene>
<dbReference type="GO" id="GO:0016614">
    <property type="term" value="F:oxidoreductase activity, acting on CH-OH group of donors"/>
    <property type="evidence" value="ECO:0007669"/>
    <property type="project" value="InterPro"/>
</dbReference>
<dbReference type="Gene3D" id="3.50.50.60">
    <property type="entry name" value="FAD/NAD(P)-binding domain"/>
    <property type="match status" value="3"/>
</dbReference>
<dbReference type="InterPro" id="IPR007867">
    <property type="entry name" value="GMC_OxRtase_C"/>
</dbReference>
<dbReference type="STRING" id="34720.A0A195ERK2"/>
<feature type="domain" description="Glucose-methanol-choline oxidoreductase N-terminal" evidence="3">
    <location>
        <begin position="115"/>
        <end position="138"/>
    </location>
</feature>
<evidence type="ECO:0000259" key="4">
    <source>
        <dbReference type="PROSITE" id="PS00624"/>
    </source>
</evidence>
<dbReference type="PROSITE" id="PS00623">
    <property type="entry name" value="GMC_OXRED_1"/>
    <property type="match status" value="2"/>
</dbReference>
<dbReference type="SUPFAM" id="SSF54373">
    <property type="entry name" value="FAD-linked reductases, C-terminal domain"/>
    <property type="match status" value="2"/>
</dbReference>
<dbReference type="InterPro" id="IPR036188">
    <property type="entry name" value="FAD/NAD-bd_sf"/>
</dbReference>
<organism evidence="5 6">
    <name type="scientific">Trachymyrmex septentrionalis</name>
    <dbReference type="NCBI Taxonomy" id="34720"/>
    <lineage>
        <taxon>Eukaryota</taxon>
        <taxon>Metazoa</taxon>
        <taxon>Ecdysozoa</taxon>
        <taxon>Arthropoda</taxon>
        <taxon>Hexapoda</taxon>
        <taxon>Insecta</taxon>
        <taxon>Pterygota</taxon>
        <taxon>Neoptera</taxon>
        <taxon>Endopterygota</taxon>
        <taxon>Hymenoptera</taxon>
        <taxon>Apocrita</taxon>
        <taxon>Aculeata</taxon>
        <taxon>Formicoidea</taxon>
        <taxon>Formicidae</taxon>
        <taxon>Myrmicinae</taxon>
        <taxon>Trachymyrmex</taxon>
    </lineage>
</organism>
<feature type="domain" description="Glucose-methanol-choline oxidoreductase N-terminal" evidence="4">
    <location>
        <begin position="886"/>
        <end position="900"/>
    </location>
</feature>
<keyword evidence="6" id="KW-1185">Reference proteome</keyword>
<dbReference type="InterPro" id="IPR012132">
    <property type="entry name" value="GMC_OxRdtase"/>
</dbReference>
<dbReference type="Pfam" id="PF05199">
    <property type="entry name" value="GMC_oxred_C"/>
    <property type="match status" value="2"/>
</dbReference>
<dbReference type="GO" id="GO:0050660">
    <property type="term" value="F:flavin adenine dinucleotide binding"/>
    <property type="evidence" value="ECO:0007669"/>
    <property type="project" value="InterPro"/>
</dbReference>
<dbReference type="PANTHER" id="PTHR11552">
    <property type="entry name" value="GLUCOSE-METHANOL-CHOLINE GMC OXIDOREDUCTASE"/>
    <property type="match status" value="1"/>
</dbReference>
<accession>A0A195ERK2</accession>
<dbReference type="Proteomes" id="UP000078541">
    <property type="component" value="Unassembled WGS sequence"/>
</dbReference>
<comment type="similarity">
    <text evidence="1 2">Belongs to the GMC oxidoreductase family.</text>
</comment>
<dbReference type="Pfam" id="PF00732">
    <property type="entry name" value="GMC_oxred_N"/>
    <property type="match status" value="3"/>
</dbReference>
<dbReference type="EMBL" id="KQ981993">
    <property type="protein sequence ID" value="KYN30853.1"/>
    <property type="molecule type" value="Genomic_DNA"/>
</dbReference>
<evidence type="ECO:0000313" key="5">
    <source>
        <dbReference type="EMBL" id="KYN30853.1"/>
    </source>
</evidence>
<evidence type="ECO:0000259" key="3">
    <source>
        <dbReference type="PROSITE" id="PS00623"/>
    </source>
</evidence>
<evidence type="ECO:0000256" key="2">
    <source>
        <dbReference type="RuleBase" id="RU003968"/>
    </source>
</evidence>
<reference evidence="5 6" key="1">
    <citation type="submission" date="2016-03" db="EMBL/GenBank/DDBJ databases">
        <title>Trachymyrmex septentrionalis WGS genome.</title>
        <authorList>
            <person name="Nygaard S."/>
            <person name="Hu H."/>
            <person name="Boomsma J."/>
            <person name="Zhang G."/>
        </authorList>
    </citation>
    <scope>NUCLEOTIDE SEQUENCE [LARGE SCALE GENOMIC DNA]</scope>
    <source>
        <strain evidence="5">Tsep2-gDNA-1</strain>
        <tissue evidence="5">Whole body</tissue>
    </source>
</reference>
<keyword evidence="2" id="KW-0285">Flavoprotein</keyword>
<dbReference type="AlphaFoldDB" id="A0A195ERK2"/>